<evidence type="ECO:0000256" key="3">
    <source>
        <dbReference type="ARBA" id="ARBA00022692"/>
    </source>
</evidence>
<evidence type="ECO:0000256" key="5">
    <source>
        <dbReference type="ARBA" id="ARBA00022840"/>
    </source>
</evidence>
<dbReference type="Pfam" id="PF00005">
    <property type="entry name" value="ABC_tran"/>
    <property type="match status" value="1"/>
</dbReference>
<keyword evidence="5 11" id="KW-0067">ATP-binding</keyword>
<keyword evidence="6 8" id="KW-1133">Transmembrane helix</keyword>
<dbReference type="InterPro" id="IPR036640">
    <property type="entry name" value="ABC1_TM_sf"/>
</dbReference>
<dbReference type="EC" id="3.6.3.-" evidence="11"/>
<feature type="transmembrane region" description="Helical" evidence="8">
    <location>
        <begin position="71"/>
        <end position="90"/>
    </location>
</feature>
<proteinExistence type="predicted"/>
<evidence type="ECO:0000256" key="2">
    <source>
        <dbReference type="ARBA" id="ARBA00022448"/>
    </source>
</evidence>
<dbReference type="Gene3D" id="1.20.1560.10">
    <property type="entry name" value="ABC transporter type 1, transmembrane domain"/>
    <property type="match status" value="1"/>
</dbReference>
<dbReference type="AlphaFoldDB" id="A0A173TBN5"/>
<keyword evidence="7 8" id="KW-0472">Membrane</keyword>
<evidence type="ECO:0000259" key="9">
    <source>
        <dbReference type="PROSITE" id="PS50893"/>
    </source>
</evidence>
<accession>A0A173TBN5</accession>
<dbReference type="SMART" id="SM00382">
    <property type="entry name" value="AAA"/>
    <property type="match status" value="1"/>
</dbReference>
<name>A0A173TBN5_9FIRM</name>
<dbReference type="GO" id="GO:0005886">
    <property type="term" value="C:plasma membrane"/>
    <property type="evidence" value="ECO:0007669"/>
    <property type="project" value="UniProtKB-SubCell"/>
</dbReference>
<sequence length="597" mass="66743">MAVNSYREDEFMENTDKKKIMRRLFSYLLAYKGTIIAVLLCMGITVAISLVNPLLIEEAIDHYIAQSDLHGLIRLGIFALVLNLIFIVMVKIRMYAMALISNKILLQIRQDLYEHIQTLSFSFFDSRPTGKILARIIGDVNSLKDVLVNVVTTLVPEFVTVVGVVVIMLVKDWRLALASLSTIPLMIAGIWFVQTASHKRWQIFRKKASNLNAYVHEDIAGMNVVQSFAAEDETQEIFENLTDEHQKSFVDAVTYADMFGPVIDFCWGIGAMMLYLVGIRFLGFEKVSVGLLVAFGTYINMFWNPIMNLSNFYNNLVTNLTAAERIFDILDTDADIVDAKDVTELPDIKGSVEFSHVNFTYDKGTPAETKVLSDVSFSVKPGETIALVGPTGAGKTTIVNLISRFYDIEEGKILVDGYDLTKVSIESLRRQMGVMTQDNFIFHGTVRDNILYGKLDATDEEMIAAAKAVNAHDFIMKMEKGYDTELKEHGAGLSIGQRQLIAFARTMISMPKILILDEATSSIDTHTELLVQQGIEALLSGRTSFVIAHRLSTIQNADRIFVIDKGGILEQGSPAELMEKKGAYYKLYMAQFAGLQE</sequence>
<dbReference type="GO" id="GO:0015421">
    <property type="term" value="F:ABC-type oligopeptide transporter activity"/>
    <property type="evidence" value="ECO:0007669"/>
    <property type="project" value="TreeGrafter"/>
</dbReference>
<dbReference type="GO" id="GO:0005524">
    <property type="term" value="F:ATP binding"/>
    <property type="evidence" value="ECO:0007669"/>
    <property type="project" value="UniProtKB-KW"/>
</dbReference>
<keyword evidence="11" id="KW-0378">Hydrolase</keyword>
<feature type="transmembrane region" description="Helical" evidence="8">
    <location>
        <begin position="176"/>
        <end position="197"/>
    </location>
</feature>
<evidence type="ECO:0000259" key="10">
    <source>
        <dbReference type="PROSITE" id="PS50929"/>
    </source>
</evidence>
<dbReference type="OrthoDB" id="9762778at2"/>
<keyword evidence="3 8" id="KW-0812">Transmembrane</keyword>
<comment type="subcellular location">
    <subcellularLocation>
        <location evidence="1">Cell membrane</location>
        <topology evidence="1">Multi-pass membrane protein</topology>
    </subcellularLocation>
</comment>
<gene>
    <name evidence="11" type="ORF">ERS852572_01464</name>
</gene>
<dbReference type="Proteomes" id="UP000095350">
    <property type="component" value="Unassembled WGS sequence"/>
</dbReference>
<dbReference type="FunFam" id="3.40.50.300:FF:000287">
    <property type="entry name" value="Multidrug ABC transporter ATP-binding protein"/>
    <property type="match status" value="1"/>
</dbReference>
<reference evidence="11 12" key="1">
    <citation type="submission" date="2015-09" db="EMBL/GenBank/DDBJ databases">
        <authorList>
            <consortium name="Pathogen Informatics"/>
        </authorList>
    </citation>
    <scope>NUCLEOTIDE SEQUENCE [LARGE SCALE GENOMIC DNA]</scope>
    <source>
        <strain evidence="11 12">2789STDY5834960</strain>
    </source>
</reference>
<dbReference type="SUPFAM" id="SSF52540">
    <property type="entry name" value="P-loop containing nucleoside triphosphate hydrolases"/>
    <property type="match status" value="1"/>
</dbReference>
<feature type="transmembrane region" description="Helical" evidence="8">
    <location>
        <begin position="289"/>
        <end position="306"/>
    </location>
</feature>
<dbReference type="GO" id="GO:0016887">
    <property type="term" value="F:ATP hydrolysis activity"/>
    <property type="evidence" value="ECO:0007669"/>
    <property type="project" value="InterPro"/>
</dbReference>
<dbReference type="SUPFAM" id="SSF90123">
    <property type="entry name" value="ABC transporter transmembrane region"/>
    <property type="match status" value="1"/>
</dbReference>
<dbReference type="PANTHER" id="PTHR43394">
    <property type="entry name" value="ATP-DEPENDENT PERMEASE MDL1, MITOCHONDRIAL"/>
    <property type="match status" value="1"/>
</dbReference>
<dbReference type="PANTHER" id="PTHR43394:SF1">
    <property type="entry name" value="ATP-BINDING CASSETTE SUB-FAMILY B MEMBER 10, MITOCHONDRIAL"/>
    <property type="match status" value="1"/>
</dbReference>
<feature type="domain" description="ABC transporter" evidence="9">
    <location>
        <begin position="352"/>
        <end position="590"/>
    </location>
</feature>
<dbReference type="PaxDb" id="166486-ERS852572_01464"/>
<evidence type="ECO:0000313" key="11">
    <source>
        <dbReference type="EMBL" id="CUN00111.1"/>
    </source>
</evidence>
<dbReference type="RefSeq" id="WP_055193991.1">
    <property type="nucleotide sequence ID" value="NZ_CABIYH010000009.1"/>
</dbReference>
<evidence type="ECO:0000256" key="1">
    <source>
        <dbReference type="ARBA" id="ARBA00004651"/>
    </source>
</evidence>
<dbReference type="Pfam" id="PF00664">
    <property type="entry name" value="ABC_membrane"/>
    <property type="match status" value="1"/>
</dbReference>
<dbReference type="PROSITE" id="PS50929">
    <property type="entry name" value="ABC_TM1F"/>
    <property type="match status" value="1"/>
</dbReference>
<feature type="domain" description="ABC transmembrane type-1" evidence="10">
    <location>
        <begin position="36"/>
        <end position="318"/>
    </location>
</feature>
<evidence type="ECO:0000256" key="8">
    <source>
        <dbReference type="SAM" id="Phobius"/>
    </source>
</evidence>
<dbReference type="PROSITE" id="PS50893">
    <property type="entry name" value="ABC_TRANSPORTER_2"/>
    <property type="match status" value="1"/>
</dbReference>
<dbReference type="CDD" id="cd18545">
    <property type="entry name" value="ABC_6TM_YknV_like"/>
    <property type="match status" value="1"/>
</dbReference>
<evidence type="ECO:0000256" key="7">
    <source>
        <dbReference type="ARBA" id="ARBA00023136"/>
    </source>
</evidence>
<dbReference type="InterPro" id="IPR003593">
    <property type="entry name" value="AAA+_ATPase"/>
</dbReference>
<feature type="transmembrane region" description="Helical" evidence="8">
    <location>
        <begin position="146"/>
        <end position="170"/>
    </location>
</feature>
<evidence type="ECO:0000313" key="12">
    <source>
        <dbReference type="Proteomes" id="UP000095350"/>
    </source>
</evidence>
<dbReference type="STRING" id="166486.ERS852572_01464"/>
<evidence type="ECO:0000256" key="6">
    <source>
        <dbReference type="ARBA" id="ARBA00022989"/>
    </source>
</evidence>
<dbReference type="InterPro" id="IPR027417">
    <property type="entry name" value="P-loop_NTPase"/>
</dbReference>
<dbReference type="InterPro" id="IPR039421">
    <property type="entry name" value="Type_1_exporter"/>
</dbReference>
<keyword evidence="2" id="KW-0813">Transport</keyword>
<organism evidence="11 12">
    <name type="scientific">Roseburia intestinalis</name>
    <dbReference type="NCBI Taxonomy" id="166486"/>
    <lineage>
        <taxon>Bacteria</taxon>
        <taxon>Bacillati</taxon>
        <taxon>Bacillota</taxon>
        <taxon>Clostridia</taxon>
        <taxon>Lachnospirales</taxon>
        <taxon>Lachnospiraceae</taxon>
        <taxon>Roseburia</taxon>
    </lineage>
</organism>
<evidence type="ECO:0000256" key="4">
    <source>
        <dbReference type="ARBA" id="ARBA00022741"/>
    </source>
</evidence>
<dbReference type="Gene3D" id="3.40.50.300">
    <property type="entry name" value="P-loop containing nucleotide triphosphate hydrolases"/>
    <property type="match status" value="1"/>
</dbReference>
<dbReference type="InterPro" id="IPR003439">
    <property type="entry name" value="ABC_transporter-like_ATP-bd"/>
</dbReference>
<protein>
    <submittedName>
        <fullName evidence="11">Putative multidrug export ATP-binding/permease protein SAV1866</fullName>
        <ecNumber evidence="11">3.6.3.-</ecNumber>
    </submittedName>
</protein>
<keyword evidence="4" id="KW-0547">Nucleotide-binding</keyword>
<dbReference type="InterPro" id="IPR011527">
    <property type="entry name" value="ABC1_TM_dom"/>
</dbReference>
<feature type="transmembrane region" description="Helical" evidence="8">
    <location>
        <begin position="27"/>
        <end position="51"/>
    </location>
</feature>
<dbReference type="EMBL" id="CYXZ01000009">
    <property type="protein sequence ID" value="CUN00111.1"/>
    <property type="molecule type" value="Genomic_DNA"/>
</dbReference>